<dbReference type="Proteomes" id="UP000887579">
    <property type="component" value="Unplaced"/>
</dbReference>
<organism evidence="1 2">
    <name type="scientific">Panagrolaimus sp. ES5</name>
    <dbReference type="NCBI Taxonomy" id="591445"/>
    <lineage>
        <taxon>Eukaryota</taxon>
        <taxon>Metazoa</taxon>
        <taxon>Ecdysozoa</taxon>
        <taxon>Nematoda</taxon>
        <taxon>Chromadorea</taxon>
        <taxon>Rhabditida</taxon>
        <taxon>Tylenchina</taxon>
        <taxon>Panagrolaimomorpha</taxon>
        <taxon>Panagrolaimoidea</taxon>
        <taxon>Panagrolaimidae</taxon>
        <taxon>Panagrolaimus</taxon>
    </lineage>
</organism>
<evidence type="ECO:0000313" key="1">
    <source>
        <dbReference type="Proteomes" id="UP000887579"/>
    </source>
</evidence>
<protein>
    <submittedName>
        <fullName evidence="2">Ovule protein</fullName>
    </submittedName>
</protein>
<sequence>MSCCFSPSNTRLCFSTYFLRFVIVCFIYKSSKKTLVSLFIHFFSPPPENLSLAIYLSQTFYLDTRFLILVIVPVSSFSVSIVLP</sequence>
<proteinExistence type="predicted"/>
<evidence type="ECO:0000313" key="2">
    <source>
        <dbReference type="WBParaSite" id="ES5_v2.g14997.t1"/>
    </source>
</evidence>
<dbReference type="WBParaSite" id="ES5_v2.g14997.t1">
    <property type="protein sequence ID" value="ES5_v2.g14997.t1"/>
    <property type="gene ID" value="ES5_v2.g14997"/>
</dbReference>
<name>A0AC34FDS6_9BILA</name>
<reference evidence="2" key="1">
    <citation type="submission" date="2022-11" db="UniProtKB">
        <authorList>
            <consortium name="WormBaseParasite"/>
        </authorList>
    </citation>
    <scope>IDENTIFICATION</scope>
</reference>
<accession>A0AC34FDS6</accession>